<dbReference type="STRING" id="75743.A0A401NYE5"/>
<dbReference type="InterPro" id="IPR002811">
    <property type="entry name" value="Asp_DH"/>
</dbReference>
<evidence type="ECO:0000256" key="2">
    <source>
        <dbReference type="ARBA" id="ARBA00020169"/>
    </source>
</evidence>
<dbReference type="InterPro" id="IPR036291">
    <property type="entry name" value="NAD(P)-bd_dom_sf"/>
</dbReference>
<evidence type="ECO:0000256" key="1">
    <source>
        <dbReference type="ARBA" id="ARBA00008331"/>
    </source>
</evidence>
<dbReference type="PANTHER" id="PTHR31873:SF6">
    <property type="entry name" value="ASPARTATE DEHYDROGENASE DOMAIN-CONTAINING PROTEIN"/>
    <property type="match status" value="1"/>
</dbReference>
<comment type="similarity">
    <text evidence="1">Belongs to the L-aspartate dehydrogenase family.</text>
</comment>
<dbReference type="InterPro" id="IPR005106">
    <property type="entry name" value="Asp/hSer_DH_NAD-bd"/>
</dbReference>
<accession>A0A401NYE5</accession>
<evidence type="ECO:0000313" key="5">
    <source>
        <dbReference type="EMBL" id="GCB65870.1"/>
    </source>
</evidence>
<name>A0A401NYE5_SCYTO</name>
<dbReference type="OMA" id="LAFIWNR"/>
<protein>
    <recommendedName>
        <fullName evidence="2">Aspartate dehydrogenase domain-containing protein</fullName>
    </recommendedName>
</protein>
<dbReference type="GO" id="GO:0050661">
    <property type="term" value="F:NADP binding"/>
    <property type="evidence" value="ECO:0007669"/>
    <property type="project" value="InterPro"/>
</dbReference>
<proteinExistence type="inferred from homology"/>
<dbReference type="GO" id="GO:0033735">
    <property type="term" value="F:aspartate dehydrogenase [NAD(P)+] activity"/>
    <property type="evidence" value="ECO:0007669"/>
    <property type="project" value="InterPro"/>
</dbReference>
<dbReference type="Gene3D" id="3.30.360.10">
    <property type="entry name" value="Dihydrodipicolinate Reductase, domain 2"/>
    <property type="match status" value="1"/>
</dbReference>
<dbReference type="Pfam" id="PF01958">
    <property type="entry name" value="Asp_DH_C"/>
    <property type="match status" value="1"/>
</dbReference>
<keyword evidence="6" id="KW-1185">Reference proteome</keyword>
<evidence type="ECO:0000313" key="6">
    <source>
        <dbReference type="Proteomes" id="UP000288216"/>
    </source>
</evidence>
<evidence type="ECO:0000259" key="3">
    <source>
        <dbReference type="Pfam" id="PF01958"/>
    </source>
</evidence>
<dbReference type="SUPFAM" id="SSF55347">
    <property type="entry name" value="Glyceraldehyde-3-phosphate dehydrogenase-like, C-terminal domain"/>
    <property type="match status" value="1"/>
</dbReference>
<dbReference type="Gene3D" id="3.40.50.720">
    <property type="entry name" value="NAD(P)-binding Rossmann-like Domain"/>
    <property type="match status" value="1"/>
</dbReference>
<dbReference type="PIRSF" id="PIRSF005227">
    <property type="entry name" value="Asp_dh_NAD_syn"/>
    <property type="match status" value="1"/>
</dbReference>
<gene>
    <name evidence="5" type="ORF">scyTo_0011927</name>
</gene>
<dbReference type="GO" id="GO:0009435">
    <property type="term" value="P:NAD+ biosynthetic process"/>
    <property type="evidence" value="ECO:0007669"/>
    <property type="project" value="InterPro"/>
</dbReference>
<evidence type="ECO:0000259" key="4">
    <source>
        <dbReference type="Pfam" id="PF03447"/>
    </source>
</evidence>
<dbReference type="OrthoDB" id="4310724at2759"/>
<dbReference type="PANTHER" id="PTHR31873">
    <property type="entry name" value="L-ASPARTATE DEHYDROGENASE-RELATED"/>
    <property type="match status" value="1"/>
</dbReference>
<dbReference type="AlphaFoldDB" id="A0A401NYE5"/>
<organism evidence="5 6">
    <name type="scientific">Scyliorhinus torazame</name>
    <name type="common">Cloudy catshark</name>
    <name type="synonym">Catulus torazame</name>
    <dbReference type="NCBI Taxonomy" id="75743"/>
    <lineage>
        <taxon>Eukaryota</taxon>
        <taxon>Metazoa</taxon>
        <taxon>Chordata</taxon>
        <taxon>Craniata</taxon>
        <taxon>Vertebrata</taxon>
        <taxon>Chondrichthyes</taxon>
        <taxon>Elasmobranchii</taxon>
        <taxon>Galeomorphii</taxon>
        <taxon>Galeoidea</taxon>
        <taxon>Carcharhiniformes</taxon>
        <taxon>Scyliorhinidae</taxon>
        <taxon>Scyliorhinus</taxon>
    </lineage>
</organism>
<reference evidence="5 6" key="1">
    <citation type="journal article" date="2018" name="Nat. Ecol. Evol.">
        <title>Shark genomes provide insights into elasmobranch evolution and the origin of vertebrates.</title>
        <authorList>
            <person name="Hara Y"/>
            <person name="Yamaguchi K"/>
            <person name="Onimaru K"/>
            <person name="Kadota M"/>
            <person name="Koyanagi M"/>
            <person name="Keeley SD"/>
            <person name="Tatsumi K"/>
            <person name="Tanaka K"/>
            <person name="Motone F"/>
            <person name="Kageyama Y"/>
            <person name="Nozu R"/>
            <person name="Adachi N"/>
            <person name="Nishimura O"/>
            <person name="Nakagawa R"/>
            <person name="Tanegashima C"/>
            <person name="Kiyatake I"/>
            <person name="Matsumoto R"/>
            <person name="Murakumo K"/>
            <person name="Nishida K"/>
            <person name="Terakita A"/>
            <person name="Kuratani S"/>
            <person name="Sato K"/>
            <person name="Hyodo S Kuraku.S."/>
        </authorList>
    </citation>
    <scope>NUCLEOTIDE SEQUENCE [LARGE SCALE GENOMIC DNA]</scope>
</reference>
<dbReference type="EMBL" id="BFAA01005606">
    <property type="protein sequence ID" value="GCB65870.1"/>
    <property type="molecule type" value="Genomic_DNA"/>
</dbReference>
<feature type="domain" description="Aspartate/homoserine dehydrogenase NAD-binding" evidence="4">
    <location>
        <begin position="49"/>
        <end position="160"/>
    </location>
</feature>
<sequence length="256" mass="28840">MKSMPPRKTRITAHRSLLRRVSQQRPRGKISPEASMAQERNVRRIGIIGFGHLGQYLAGMIEEEGHQHGFELAFVWNRHQKKMDGNVRKELQLEDLNKFVARCADLIVEVAHPQIIKDYGEEFLKHADCMVGSPTAFADQEVDTRCREAARRYGHTLYIPSGALWGALDIQKMANRGTLKALKVTMSKHPDSFMLQGHMHELKERTKGQRTVLYDGPVRNLCPLAPNNVNTMAAAALAGHNLGFERVQGCLVADPR</sequence>
<dbReference type="Pfam" id="PF03447">
    <property type="entry name" value="NAD_binding_3"/>
    <property type="match status" value="1"/>
</dbReference>
<dbReference type="InterPro" id="IPR011182">
    <property type="entry name" value="L-Asp_DH"/>
</dbReference>
<comment type="caution">
    <text evidence="5">The sequence shown here is derived from an EMBL/GenBank/DDBJ whole genome shotgun (WGS) entry which is preliminary data.</text>
</comment>
<feature type="domain" description="Aspartate dehydrogenase" evidence="3">
    <location>
        <begin position="209"/>
        <end position="255"/>
    </location>
</feature>
<dbReference type="SUPFAM" id="SSF51735">
    <property type="entry name" value="NAD(P)-binding Rossmann-fold domains"/>
    <property type="match status" value="1"/>
</dbReference>
<dbReference type="Proteomes" id="UP000288216">
    <property type="component" value="Unassembled WGS sequence"/>
</dbReference>